<evidence type="ECO:0000313" key="6">
    <source>
        <dbReference type="Proteomes" id="UP000092839"/>
    </source>
</evidence>
<dbReference type="KEGG" id="bic:LMTR13_04500"/>
<organism evidence="5 6">
    <name type="scientific">Bradyrhizobium icense</name>
    <dbReference type="NCBI Taxonomy" id="1274631"/>
    <lineage>
        <taxon>Bacteria</taxon>
        <taxon>Pseudomonadati</taxon>
        <taxon>Pseudomonadota</taxon>
        <taxon>Alphaproteobacteria</taxon>
        <taxon>Hyphomicrobiales</taxon>
        <taxon>Nitrobacteraceae</taxon>
        <taxon>Bradyrhizobium</taxon>
    </lineage>
</organism>
<dbReference type="PANTHER" id="PTHR48078:SF6">
    <property type="entry name" value="L-THREONINE DEHYDRATASE CATABOLIC TDCB"/>
    <property type="match status" value="1"/>
</dbReference>
<dbReference type="GO" id="GO:0003941">
    <property type="term" value="F:L-serine ammonia-lyase activity"/>
    <property type="evidence" value="ECO:0007669"/>
    <property type="project" value="TreeGrafter"/>
</dbReference>
<keyword evidence="6" id="KW-1185">Reference proteome</keyword>
<evidence type="ECO:0000256" key="2">
    <source>
        <dbReference type="ARBA" id="ARBA00022898"/>
    </source>
</evidence>
<dbReference type="Pfam" id="PF00291">
    <property type="entry name" value="PALP"/>
    <property type="match status" value="1"/>
</dbReference>
<dbReference type="InterPro" id="IPR050147">
    <property type="entry name" value="Ser/Thr_Dehydratase"/>
</dbReference>
<accession>A0A1B1U9Y1</accession>
<dbReference type="InterPro" id="IPR001926">
    <property type="entry name" value="TrpB-like_PALP"/>
</dbReference>
<feature type="domain" description="Tryptophan synthase beta chain-like PALP" evidence="4">
    <location>
        <begin position="30"/>
        <end position="316"/>
    </location>
</feature>
<dbReference type="PANTHER" id="PTHR48078">
    <property type="entry name" value="THREONINE DEHYDRATASE, MITOCHONDRIAL-RELATED"/>
    <property type="match status" value="1"/>
</dbReference>
<keyword evidence="3" id="KW-0456">Lyase</keyword>
<keyword evidence="2" id="KW-0663">Pyridoxal phosphate</keyword>
<dbReference type="CDD" id="cd01562">
    <property type="entry name" value="Thr-dehyd"/>
    <property type="match status" value="1"/>
</dbReference>
<dbReference type="InterPro" id="IPR000634">
    <property type="entry name" value="Ser/Thr_deHydtase_PyrdxlP-BS"/>
</dbReference>
<evidence type="ECO:0000256" key="1">
    <source>
        <dbReference type="ARBA" id="ARBA00001933"/>
    </source>
</evidence>
<dbReference type="EMBL" id="CP016428">
    <property type="protein sequence ID" value="ANV99551.1"/>
    <property type="molecule type" value="Genomic_DNA"/>
</dbReference>
<dbReference type="Proteomes" id="UP000092839">
    <property type="component" value="Chromosome"/>
</dbReference>
<comment type="cofactor">
    <cofactor evidence="1">
        <name>pyridoxal 5'-phosphate</name>
        <dbReference type="ChEBI" id="CHEBI:597326"/>
    </cofactor>
</comment>
<dbReference type="GO" id="GO:0006565">
    <property type="term" value="P:L-serine catabolic process"/>
    <property type="evidence" value="ECO:0007669"/>
    <property type="project" value="TreeGrafter"/>
</dbReference>
<dbReference type="Gene3D" id="3.40.50.1100">
    <property type="match status" value="2"/>
</dbReference>
<dbReference type="InterPro" id="IPR036052">
    <property type="entry name" value="TrpB-like_PALP_sf"/>
</dbReference>
<dbReference type="SUPFAM" id="SSF53686">
    <property type="entry name" value="Tryptophan synthase beta subunit-like PLP-dependent enzymes"/>
    <property type="match status" value="1"/>
</dbReference>
<dbReference type="AlphaFoldDB" id="A0A1B1U9Y1"/>
<dbReference type="GO" id="GO:0004794">
    <property type="term" value="F:threonine deaminase activity"/>
    <property type="evidence" value="ECO:0007669"/>
    <property type="project" value="TreeGrafter"/>
</dbReference>
<dbReference type="GO" id="GO:0009097">
    <property type="term" value="P:isoleucine biosynthetic process"/>
    <property type="evidence" value="ECO:0007669"/>
    <property type="project" value="TreeGrafter"/>
</dbReference>
<evidence type="ECO:0000259" key="4">
    <source>
        <dbReference type="Pfam" id="PF00291"/>
    </source>
</evidence>
<dbReference type="PROSITE" id="PS00165">
    <property type="entry name" value="DEHYDRATASE_SER_THR"/>
    <property type="match status" value="1"/>
</dbReference>
<dbReference type="STRING" id="1274631.LMTR13_04500"/>
<dbReference type="NCBIfam" id="NF006094">
    <property type="entry name" value="PRK08246.1"/>
    <property type="match status" value="1"/>
</dbReference>
<evidence type="ECO:0000256" key="3">
    <source>
        <dbReference type="ARBA" id="ARBA00023239"/>
    </source>
</evidence>
<protein>
    <submittedName>
        <fullName evidence="5">Threonine dehydratase</fullName>
    </submittedName>
</protein>
<evidence type="ECO:0000313" key="5">
    <source>
        <dbReference type="EMBL" id="ANV99551.1"/>
    </source>
</evidence>
<name>A0A1B1U9Y1_9BRAD</name>
<dbReference type="GO" id="GO:0006567">
    <property type="term" value="P:L-threonine catabolic process"/>
    <property type="evidence" value="ECO:0007669"/>
    <property type="project" value="TreeGrafter"/>
</dbReference>
<gene>
    <name evidence="5" type="ORF">LMTR13_04500</name>
</gene>
<reference evidence="5 6" key="1">
    <citation type="submission" date="2016-07" db="EMBL/GenBank/DDBJ databases">
        <title>Complete genome sequence of Bradyrhizobium icense LMTR 13T, a potential inoculant strain isolated from lima bean (Phaseolus lunatus) in Peru.</title>
        <authorList>
            <person name="Ormeno-Orrillo E."/>
            <person name="Duran D."/>
            <person name="Rogel M.A."/>
            <person name="Rey L."/>
            <person name="Imperial J."/>
            <person name="Ruiz-Argueso T."/>
            <person name="Martinez-Romero E."/>
        </authorList>
    </citation>
    <scope>NUCLEOTIDE SEQUENCE [LARGE SCALE GENOMIC DNA]</scope>
    <source>
        <strain evidence="5 6">LMTR 13</strain>
    </source>
</reference>
<proteinExistence type="predicted"/>
<sequence length="331" mass="34161">MSTSRGRYLVMDSPLDAVTSDMIAPCERLIRPFIRRTPVVEVDGAEFGLAGHNLTLKLELLQHSGSFKARGAFANLLTRDVPQAGVVAASGGNHGAAVAYAAMKLGKPAKIFVPSVSSPAKVQRIRDYGADLAIEGDRYADALAASEIWAQRTGALPVPAFDQKETIAGQGTIGLELSEQAPDIDTLLVSVGGGGLIAGIAAWYAGRIKVVGVEPLASPTLTKALEAGHPVDAEAGGLAADSLAPRRVGEQVFPIVQKYARQTVLVSDAAIAGAQATLWRALRIVAEPGGAAAFSAILSGAYRPTAGERVAVVISGGNTAAVDFDLAMGSR</sequence>
<dbReference type="GO" id="GO:0030170">
    <property type="term" value="F:pyridoxal phosphate binding"/>
    <property type="evidence" value="ECO:0007669"/>
    <property type="project" value="InterPro"/>
</dbReference>